<organism evidence="2 3">
    <name type="scientific">Hermetia illucens</name>
    <name type="common">Black soldier fly</name>
    <dbReference type="NCBI Taxonomy" id="343691"/>
    <lineage>
        <taxon>Eukaryota</taxon>
        <taxon>Metazoa</taxon>
        <taxon>Ecdysozoa</taxon>
        <taxon>Arthropoda</taxon>
        <taxon>Hexapoda</taxon>
        <taxon>Insecta</taxon>
        <taxon>Pterygota</taxon>
        <taxon>Neoptera</taxon>
        <taxon>Endopterygota</taxon>
        <taxon>Diptera</taxon>
        <taxon>Brachycera</taxon>
        <taxon>Stratiomyomorpha</taxon>
        <taxon>Stratiomyidae</taxon>
        <taxon>Hermetiinae</taxon>
        <taxon>Hermetia</taxon>
    </lineage>
</organism>
<proteinExistence type="predicted"/>
<dbReference type="OrthoDB" id="8063211at2759"/>
<accession>A0A7R8YYB5</accession>
<feature type="compositionally biased region" description="Basic residues" evidence="1">
    <location>
        <begin position="267"/>
        <end position="278"/>
    </location>
</feature>
<name>A0A7R8YYB5_HERIL</name>
<dbReference type="EMBL" id="LR899012">
    <property type="protein sequence ID" value="CAD7089285.1"/>
    <property type="molecule type" value="Genomic_DNA"/>
</dbReference>
<evidence type="ECO:0000256" key="1">
    <source>
        <dbReference type="SAM" id="MobiDB-lite"/>
    </source>
</evidence>
<dbReference type="InParanoid" id="A0A7R8YYB5"/>
<dbReference type="AlphaFoldDB" id="A0A7R8YYB5"/>
<reference evidence="2 3" key="1">
    <citation type="submission" date="2020-11" db="EMBL/GenBank/DDBJ databases">
        <authorList>
            <person name="Wallbank WR R."/>
            <person name="Pardo Diaz C."/>
            <person name="Kozak K."/>
            <person name="Martin S."/>
            <person name="Jiggins C."/>
            <person name="Moest M."/>
            <person name="Warren A I."/>
            <person name="Generalovic N T."/>
            <person name="Byers J.R.P. K."/>
            <person name="Montejo-Kovacevich G."/>
            <person name="Yen C E."/>
        </authorList>
    </citation>
    <scope>NUCLEOTIDE SEQUENCE [LARGE SCALE GENOMIC DNA]</scope>
</reference>
<dbReference type="Proteomes" id="UP000594454">
    <property type="component" value="Chromosome 4"/>
</dbReference>
<sequence>MAPVLSDEQTEELKTHILKAKESQNGKYTISGDNLFIGLSKIVREINRNTDVYFFLSTDIKPKFVATQIINLTLSKHKSCKVLCVPNLKALTKFLFGIESIAFGYRSGQCPLVEKWITDTQASSFPVSERILRYYSQSMNSVDNKNIKEPIRKNINKPEDVVHVESLFLKRKTNSQRAFTPQSADNSKPLELDQLEPEPAEWADFISLSVKPKSKVEQMEIDGDDEDDIELEKRKLSDTIKKFFSKSSNGKVEKGTPDPGSGVQPNGKRHKKSKKHKKLPNESSHFEYVGLTVNRIQPNPDKLKKKKKKK</sequence>
<feature type="region of interest" description="Disordered" evidence="1">
    <location>
        <begin position="244"/>
        <end position="310"/>
    </location>
</feature>
<evidence type="ECO:0000313" key="2">
    <source>
        <dbReference type="EMBL" id="CAD7089285.1"/>
    </source>
</evidence>
<evidence type="ECO:0000313" key="3">
    <source>
        <dbReference type="Proteomes" id="UP000594454"/>
    </source>
</evidence>
<gene>
    <name evidence="2" type="ORF">HERILL_LOCUS11846</name>
</gene>
<keyword evidence="3" id="KW-1185">Reference proteome</keyword>
<protein>
    <submittedName>
        <fullName evidence="2">Uncharacterized protein</fullName>
    </submittedName>
</protein>